<feature type="transmembrane region" description="Helical" evidence="1">
    <location>
        <begin position="162"/>
        <end position="183"/>
    </location>
</feature>
<feature type="transmembrane region" description="Helical" evidence="1">
    <location>
        <begin position="278"/>
        <end position="297"/>
    </location>
</feature>
<feature type="domain" description="EamA" evidence="2">
    <location>
        <begin position="20"/>
        <end position="148"/>
    </location>
</feature>
<dbReference type="SUPFAM" id="SSF103481">
    <property type="entry name" value="Multidrug resistance efflux transporter EmrE"/>
    <property type="match status" value="2"/>
</dbReference>
<dbReference type="EMBL" id="FOTO01000006">
    <property type="protein sequence ID" value="SFL77538.1"/>
    <property type="molecule type" value="Genomic_DNA"/>
</dbReference>
<feature type="domain" description="EamA" evidence="2">
    <location>
        <begin position="165"/>
        <end position="289"/>
    </location>
</feature>
<sequence>MPVLRSFPFAQRRNFPLDTTGITLAILSALFMGTIGVFSRITGLPAETITFFRLLLGAGFLAIFLLATRQAGTLRRWPTWPVIVNGALLAGFIIFYVQAMNLTSMANAIMLVYLAPVAASIFAHCFMRERLNLAGWILIGLAMLGFAAMMEFRLDFADGSNHAAGLGLAALAMLCYASFILMNRRIRPHVPVMTRAFYQLLIGALVMLPFFLHSRPEITPVNGLWLLTTGLIPGFLAITFAVAALSRLPAATFGTLAYFEPLAVVFFGWSLFGENLSGLQLTGCATIMASGCAKALIATRTTSS</sequence>
<keyword evidence="1" id="KW-0812">Transmembrane</keyword>
<keyword evidence="1" id="KW-1133">Transmembrane helix</keyword>
<feature type="transmembrane region" description="Helical" evidence="1">
    <location>
        <begin position="21"/>
        <end position="42"/>
    </location>
</feature>
<evidence type="ECO:0000313" key="3">
    <source>
        <dbReference type="EMBL" id="SFL77538.1"/>
    </source>
</evidence>
<keyword evidence="1" id="KW-0472">Membrane</keyword>
<dbReference type="AlphaFoldDB" id="A0A8G2C365"/>
<evidence type="ECO:0000256" key="1">
    <source>
        <dbReference type="SAM" id="Phobius"/>
    </source>
</evidence>
<evidence type="ECO:0000313" key="4">
    <source>
        <dbReference type="Proteomes" id="UP000199581"/>
    </source>
</evidence>
<organism evidence="3 4">
    <name type="scientific">Desulfomicrobium norvegicum (strain DSM 1741 / NCIMB 8310)</name>
    <name type="common">Desulfovibrio baculatus (strain Norway 4)</name>
    <name type="synonym">Desulfovibrio desulfuricans (strain Norway 4)</name>
    <dbReference type="NCBI Taxonomy" id="52561"/>
    <lineage>
        <taxon>Bacteria</taxon>
        <taxon>Pseudomonadati</taxon>
        <taxon>Thermodesulfobacteriota</taxon>
        <taxon>Desulfovibrionia</taxon>
        <taxon>Desulfovibrionales</taxon>
        <taxon>Desulfomicrobiaceae</taxon>
        <taxon>Desulfomicrobium</taxon>
    </lineage>
</organism>
<feature type="transmembrane region" description="Helical" evidence="1">
    <location>
        <begin position="79"/>
        <end position="99"/>
    </location>
</feature>
<accession>A0A8G2C365</accession>
<dbReference type="InterPro" id="IPR037185">
    <property type="entry name" value="EmrE-like"/>
</dbReference>
<feature type="transmembrane region" description="Helical" evidence="1">
    <location>
        <begin position="195"/>
        <end position="212"/>
    </location>
</feature>
<reference evidence="3 4" key="1">
    <citation type="submission" date="2016-10" db="EMBL/GenBank/DDBJ databases">
        <authorList>
            <person name="Varghese N."/>
            <person name="Submissions S."/>
        </authorList>
    </citation>
    <scope>NUCLEOTIDE SEQUENCE [LARGE SCALE GENOMIC DNA]</scope>
    <source>
        <strain evidence="3 4">DSM 1741</strain>
    </source>
</reference>
<evidence type="ECO:0000259" key="2">
    <source>
        <dbReference type="Pfam" id="PF00892"/>
    </source>
</evidence>
<dbReference type="InterPro" id="IPR000620">
    <property type="entry name" value="EamA_dom"/>
</dbReference>
<feature type="transmembrane region" description="Helical" evidence="1">
    <location>
        <begin position="252"/>
        <end position="272"/>
    </location>
</feature>
<name>A0A8G2C365_DESNO</name>
<dbReference type="Proteomes" id="UP000199581">
    <property type="component" value="Unassembled WGS sequence"/>
</dbReference>
<dbReference type="PANTHER" id="PTHR22911">
    <property type="entry name" value="ACYL-MALONYL CONDENSING ENZYME-RELATED"/>
    <property type="match status" value="1"/>
</dbReference>
<dbReference type="PANTHER" id="PTHR22911:SF79">
    <property type="entry name" value="MOBA-LIKE NTP TRANSFERASE DOMAIN-CONTAINING PROTEIN"/>
    <property type="match status" value="1"/>
</dbReference>
<comment type="caution">
    <text evidence="3">The sequence shown here is derived from an EMBL/GenBank/DDBJ whole genome shotgun (WGS) entry which is preliminary data.</text>
</comment>
<dbReference type="Pfam" id="PF00892">
    <property type="entry name" value="EamA"/>
    <property type="match status" value="2"/>
</dbReference>
<feature type="transmembrane region" description="Helical" evidence="1">
    <location>
        <begin position="48"/>
        <end position="67"/>
    </location>
</feature>
<dbReference type="Gene3D" id="1.10.3730.20">
    <property type="match status" value="1"/>
</dbReference>
<dbReference type="GO" id="GO:0016020">
    <property type="term" value="C:membrane"/>
    <property type="evidence" value="ECO:0007669"/>
    <property type="project" value="InterPro"/>
</dbReference>
<protein>
    <submittedName>
        <fullName evidence="3">Threonine/homoserine efflux transporter RhtA</fullName>
    </submittedName>
</protein>
<proteinExistence type="predicted"/>
<feature type="transmembrane region" description="Helical" evidence="1">
    <location>
        <begin position="133"/>
        <end position="150"/>
    </location>
</feature>
<keyword evidence="4" id="KW-1185">Reference proteome</keyword>
<feature type="transmembrane region" description="Helical" evidence="1">
    <location>
        <begin position="105"/>
        <end position="126"/>
    </location>
</feature>
<feature type="transmembrane region" description="Helical" evidence="1">
    <location>
        <begin position="224"/>
        <end position="245"/>
    </location>
</feature>
<gene>
    <name evidence="3" type="ORF">SAMN05421830_10682</name>
</gene>